<evidence type="ECO:0000313" key="2">
    <source>
        <dbReference type="EMBL" id="MCF1716956.1"/>
    </source>
</evidence>
<gene>
    <name evidence="2" type="ORF">L0U88_20105</name>
</gene>
<evidence type="ECO:0000256" key="1">
    <source>
        <dbReference type="SAM" id="SignalP"/>
    </source>
</evidence>
<sequence length="197" mass="21421">MKKLIFGSLALLALAACSTPPQKKVVVMASGKFTVSQTGDAIQFEPGTQHNEEVITLKGDKITLNDGTGSKDLTVTEPGVYLLNLKKDTLIGSLQSFGDASTRESRITQEELMNRMDSLQQLMVGTNVSPERKNHFLAPGDLKKISAEDNAIVVGPYRGIPASLSPDKDGKVPEVYKFITNKDARATLDRLTNMLKQ</sequence>
<reference evidence="2 3" key="1">
    <citation type="submission" date="2022-01" db="EMBL/GenBank/DDBJ databases">
        <title>Flavihumibacter sp. nov., isolated from sediment of a river.</title>
        <authorList>
            <person name="Liu H."/>
        </authorList>
    </citation>
    <scope>NUCLEOTIDE SEQUENCE [LARGE SCALE GENOMIC DNA]</scope>
    <source>
        <strain evidence="2 3">RY-1</strain>
    </source>
</reference>
<evidence type="ECO:0000313" key="3">
    <source>
        <dbReference type="Proteomes" id="UP001200145"/>
    </source>
</evidence>
<feature type="signal peptide" evidence="1">
    <location>
        <begin position="1"/>
        <end position="23"/>
    </location>
</feature>
<dbReference type="PROSITE" id="PS51257">
    <property type="entry name" value="PROKAR_LIPOPROTEIN"/>
    <property type="match status" value="1"/>
</dbReference>
<comment type="caution">
    <text evidence="2">The sequence shown here is derived from an EMBL/GenBank/DDBJ whole genome shotgun (WGS) entry which is preliminary data.</text>
</comment>
<accession>A0ABS9BMN3</accession>
<dbReference type="EMBL" id="JAKEVY010000007">
    <property type="protein sequence ID" value="MCF1716956.1"/>
    <property type="molecule type" value="Genomic_DNA"/>
</dbReference>
<feature type="chain" id="PRO_5046545508" description="DUF4369 domain-containing protein" evidence="1">
    <location>
        <begin position="24"/>
        <end position="197"/>
    </location>
</feature>
<keyword evidence="3" id="KW-1185">Reference proteome</keyword>
<evidence type="ECO:0008006" key="4">
    <source>
        <dbReference type="Google" id="ProtNLM"/>
    </source>
</evidence>
<dbReference type="RefSeq" id="WP_234868575.1">
    <property type="nucleotide sequence ID" value="NZ_JAKEVY010000007.1"/>
</dbReference>
<protein>
    <recommendedName>
        <fullName evidence="4">DUF4369 domain-containing protein</fullName>
    </recommendedName>
</protein>
<keyword evidence="1" id="KW-0732">Signal</keyword>
<name>A0ABS9BMN3_9BACT</name>
<organism evidence="2 3">
    <name type="scientific">Flavihumibacter fluminis</name>
    <dbReference type="NCBI Taxonomy" id="2909236"/>
    <lineage>
        <taxon>Bacteria</taxon>
        <taxon>Pseudomonadati</taxon>
        <taxon>Bacteroidota</taxon>
        <taxon>Chitinophagia</taxon>
        <taxon>Chitinophagales</taxon>
        <taxon>Chitinophagaceae</taxon>
        <taxon>Flavihumibacter</taxon>
    </lineage>
</organism>
<dbReference type="Proteomes" id="UP001200145">
    <property type="component" value="Unassembled WGS sequence"/>
</dbReference>
<proteinExistence type="predicted"/>